<comment type="similarity">
    <text evidence="2 10">Belongs to the MscL family.</text>
</comment>
<dbReference type="PANTHER" id="PTHR30266">
    <property type="entry name" value="MECHANOSENSITIVE CHANNEL MSCL"/>
    <property type="match status" value="1"/>
</dbReference>
<evidence type="ECO:0000256" key="4">
    <source>
        <dbReference type="ARBA" id="ARBA00022475"/>
    </source>
</evidence>
<feature type="transmembrane region" description="Helical" evidence="10">
    <location>
        <begin position="69"/>
        <end position="90"/>
    </location>
</feature>
<feature type="transmembrane region" description="Helical" evidence="10">
    <location>
        <begin position="38"/>
        <end position="57"/>
    </location>
</feature>
<evidence type="ECO:0000313" key="11">
    <source>
        <dbReference type="EMBL" id="PZX07474.1"/>
    </source>
</evidence>
<dbReference type="GO" id="GO:0008381">
    <property type="term" value="F:mechanosensitive monoatomic ion channel activity"/>
    <property type="evidence" value="ECO:0007669"/>
    <property type="project" value="UniProtKB-UniRule"/>
</dbReference>
<keyword evidence="7 10" id="KW-0406">Ion transport</keyword>
<accession>A0A2W7MQS5</accession>
<dbReference type="GO" id="GO:0005886">
    <property type="term" value="C:plasma membrane"/>
    <property type="evidence" value="ECO:0007669"/>
    <property type="project" value="UniProtKB-SubCell"/>
</dbReference>
<evidence type="ECO:0000256" key="2">
    <source>
        <dbReference type="ARBA" id="ARBA00007254"/>
    </source>
</evidence>
<dbReference type="OrthoDB" id="9810350at2"/>
<reference evidence="11 12" key="1">
    <citation type="submission" date="2018-06" db="EMBL/GenBank/DDBJ databases">
        <title>Genomic Encyclopedia of Type Strains, Phase IV (KMG-IV): sequencing the most valuable type-strain genomes for metagenomic binning, comparative biology and taxonomic classification.</title>
        <authorList>
            <person name="Goeker M."/>
        </authorList>
    </citation>
    <scope>NUCLEOTIDE SEQUENCE [LARGE SCALE GENOMIC DNA]</scope>
    <source>
        <strain evidence="11 12">DSM 5</strain>
    </source>
</reference>
<keyword evidence="3 10" id="KW-0813">Transport</keyword>
<keyword evidence="12" id="KW-1185">Reference proteome</keyword>
<dbReference type="PANTHER" id="PTHR30266:SF2">
    <property type="entry name" value="LARGE-CONDUCTANCE MECHANOSENSITIVE CHANNEL"/>
    <property type="match status" value="1"/>
</dbReference>
<comment type="function">
    <text evidence="10">Channel that opens in response to stretch forces in the membrane lipid bilayer. May participate in the regulation of osmotic pressure changes within the cell.</text>
</comment>
<evidence type="ECO:0000256" key="10">
    <source>
        <dbReference type="HAMAP-Rule" id="MF_00115"/>
    </source>
</evidence>
<dbReference type="InterPro" id="IPR036019">
    <property type="entry name" value="MscL_channel"/>
</dbReference>
<dbReference type="RefSeq" id="WP_111438120.1">
    <property type="nucleotide sequence ID" value="NZ_QKZI01000001.1"/>
</dbReference>
<dbReference type="AlphaFoldDB" id="A0A2W7MQS5"/>
<evidence type="ECO:0000256" key="7">
    <source>
        <dbReference type="ARBA" id="ARBA00023065"/>
    </source>
</evidence>
<evidence type="ECO:0000256" key="1">
    <source>
        <dbReference type="ARBA" id="ARBA00004651"/>
    </source>
</evidence>
<feature type="transmembrane region" description="Helical" evidence="10">
    <location>
        <begin position="12"/>
        <end position="31"/>
    </location>
</feature>
<dbReference type="PRINTS" id="PR01264">
    <property type="entry name" value="MECHCHANNEL"/>
</dbReference>
<dbReference type="Proteomes" id="UP000248646">
    <property type="component" value="Unassembled WGS sequence"/>
</dbReference>
<keyword evidence="5 10" id="KW-0812">Transmembrane</keyword>
<evidence type="ECO:0000256" key="3">
    <source>
        <dbReference type="ARBA" id="ARBA00022448"/>
    </source>
</evidence>
<evidence type="ECO:0000313" key="12">
    <source>
        <dbReference type="Proteomes" id="UP000248646"/>
    </source>
</evidence>
<dbReference type="Gene3D" id="1.10.1200.120">
    <property type="entry name" value="Large-conductance mechanosensitive channel, MscL, domain 1"/>
    <property type="match status" value="1"/>
</dbReference>
<comment type="caution">
    <text evidence="11">The sequence shown here is derived from an EMBL/GenBank/DDBJ whole genome shotgun (WGS) entry which is preliminary data.</text>
</comment>
<dbReference type="SUPFAM" id="SSF81330">
    <property type="entry name" value="Gated mechanosensitive channel"/>
    <property type="match status" value="1"/>
</dbReference>
<dbReference type="InterPro" id="IPR019823">
    <property type="entry name" value="Mechanosensitive_channel_CS"/>
</dbReference>
<keyword evidence="8 10" id="KW-0472">Membrane</keyword>
<keyword evidence="4 10" id="KW-1003">Cell membrane</keyword>
<keyword evidence="9 10" id="KW-0407">Ion channel</keyword>
<comment type="subunit">
    <text evidence="10">Homopentamer.</text>
</comment>
<evidence type="ECO:0000256" key="5">
    <source>
        <dbReference type="ARBA" id="ARBA00022692"/>
    </source>
</evidence>
<dbReference type="PROSITE" id="PS01327">
    <property type="entry name" value="MSCL"/>
    <property type="match status" value="1"/>
</dbReference>
<comment type="subcellular location">
    <subcellularLocation>
        <location evidence="1 10">Cell membrane</location>
        <topology evidence="1 10">Multi-pass membrane protein</topology>
    </subcellularLocation>
</comment>
<dbReference type="EMBL" id="QKZI01000001">
    <property type="protein sequence ID" value="PZX07474.1"/>
    <property type="molecule type" value="Genomic_DNA"/>
</dbReference>
<dbReference type="InterPro" id="IPR001185">
    <property type="entry name" value="MS_channel"/>
</dbReference>
<dbReference type="InterPro" id="IPR037673">
    <property type="entry name" value="MSC/AndL"/>
</dbReference>
<organism evidence="11 12">
    <name type="scientific">Psychrobacillus insolitus</name>
    <dbReference type="NCBI Taxonomy" id="1461"/>
    <lineage>
        <taxon>Bacteria</taxon>
        <taxon>Bacillati</taxon>
        <taxon>Bacillota</taxon>
        <taxon>Bacilli</taxon>
        <taxon>Bacillales</taxon>
        <taxon>Bacillaceae</taxon>
        <taxon>Psychrobacillus</taxon>
    </lineage>
</organism>
<name>A0A2W7MQS5_9BACI</name>
<gene>
    <name evidence="10" type="primary">mscL</name>
    <name evidence="11" type="ORF">C7437_101591</name>
</gene>
<dbReference type="NCBIfam" id="TIGR00220">
    <property type="entry name" value="mscL"/>
    <property type="match status" value="1"/>
</dbReference>
<sequence length="129" mass="14520">MLKDFKEFALKGNVLDLAIAVVIGAAFGKIVTSLVENIIMPIVGLLLNGVNFTNLSFKYNDAEILYGSFIQTIFYFVIIAFAIFMFVRLLSKFKRKEDIVAITEEAPPVDSKEVLLEEIRDLLKKQNNA</sequence>
<keyword evidence="6 10" id="KW-1133">Transmembrane helix</keyword>
<evidence type="ECO:0000256" key="8">
    <source>
        <dbReference type="ARBA" id="ARBA00023136"/>
    </source>
</evidence>
<evidence type="ECO:0000256" key="9">
    <source>
        <dbReference type="ARBA" id="ARBA00023303"/>
    </source>
</evidence>
<dbReference type="HAMAP" id="MF_00115">
    <property type="entry name" value="MscL"/>
    <property type="match status" value="1"/>
</dbReference>
<protein>
    <recommendedName>
        <fullName evidence="10">Large-conductance mechanosensitive channel</fullName>
    </recommendedName>
</protein>
<dbReference type="Pfam" id="PF01741">
    <property type="entry name" value="MscL"/>
    <property type="match status" value="1"/>
</dbReference>
<evidence type="ECO:0000256" key="6">
    <source>
        <dbReference type="ARBA" id="ARBA00022989"/>
    </source>
</evidence>
<dbReference type="NCBIfam" id="NF001843">
    <property type="entry name" value="PRK00567.1-4"/>
    <property type="match status" value="1"/>
</dbReference>
<proteinExistence type="inferred from homology"/>